<keyword evidence="2 5" id="KW-0238">DNA-binding</keyword>
<accession>A0A1T4PNB4</accession>
<evidence type="ECO:0000313" key="6">
    <source>
        <dbReference type="Proteomes" id="UP000190888"/>
    </source>
</evidence>
<dbReference type="STRING" id="413434.SAMN04488132_106119"/>
<evidence type="ECO:0000313" key="5">
    <source>
        <dbReference type="EMBL" id="SJZ93022.1"/>
    </source>
</evidence>
<dbReference type="Proteomes" id="UP000190888">
    <property type="component" value="Unassembled WGS sequence"/>
</dbReference>
<evidence type="ECO:0000259" key="4">
    <source>
        <dbReference type="PROSITE" id="PS01124"/>
    </source>
</evidence>
<name>A0A1T4PNB4_9BACT</name>
<protein>
    <submittedName>
        <fullName evidence="5">AraC-type DNA-binding protein</fullName>
    </submittedName>
</protein>
<sequence length="139" mass="16252">MLSEDIYQRVVAAKLYMDGHLHEPICLADVARQAFFSRFHFHRLFTRIYRRTPHEYLTMIRMEAARTMLEREPGTPITEVAAGIGFESHPSFSNLFRKRYGHTPAGYRQIALRKKEDAVLRPKKFIPHCFIESLSIDQG</sequence>
<dbReference type="PANTHER" id="PTHR46796">
    <property type="entry name" value="HTH-TYPE TRANSCRIPTIONAL ACTIVATOR RHAS-RELATED"/>
    <property type="match status" value="1"/>
</dbReference>
<dbReference type="InterPro" id="IPR018060">
    <property type="entry name" value="HTH_AraC"/>
</dbReference>
<organism evidence="5 6">
    <name type="scientific">Sediminibacterium ginsengisoli</name>
    <dbReference type="NCBI Taxonomy" id="413434"/>
    <lineage>
        <taxon>Bacteria</taxon>
        <taxon>Pseudomonadati</taxon>
        <taxon>Bacteroidota</taxon>
        <taxon>Chitinophagia</taxon>
        <taxon>Chitinophagales</taxon>
        <taxon>Chitinophagaceae</taxon>
        <taxon>Sediminibacterium</taxon>
    </lineage>
</organism>
<dbReference type="Gene3D" id="1.10.10.60">
    <property type="entry name" value="Homeodomain-like"/>
    <property type="match status" value="2"/>
</dbReference>
<evidence type="ECO:0000256" key="1">
    <source>
        <dbReference type="ARBA" id="ARBA00023015"/>
    </source>
</evidence>
<dbReference type="GO" id="GO:0043565">
    <property type="term" value="F:sequence-specific DNA binding"/>
    <property type="evidence" value="ECO:0007669"/>
    <property type="project" value="InterPro"/>
</dbReference>
<feature type="domain" description="HTH araC/xylS-type" evidence="4">
    <location>
        <begin position="11"/>
        <end position="110"/>
    </location>
</feature>
<evidence type="ECO:0000256" key="2">
    <source>
        <dbReference type="ARBA" id="ARBA00023125"/>
    </source>
</evidence>
<dbReference type="InterPro" id="IPR050204">
    <property type="entry name" value="AraC_XylS_family_regulators"/>
</dbReference>
<dbReference type="GO" id="GO:0003700">
    <property type="term" value="F:DNA-binding transcription factor activity"/>
    <property type="evidence" value="ECO:0007669"/>
    <property type="project" value="InterPro"/>
</dbReference>
<dbReference type="PRINTS" id="PR00032">
    <property type="entry name" value="HTHARAC"/>
</dbReference>
<dbReference type="AlphaFoldDB" id="A0A1T4PNB4"/>
<dbReference type="SUPFAM" id="SSF46689">
    <property type="entry name" value="Homeodomain-like"/>
    <property type="match status" value="2"/>
</dbReference>
<dbReference type="SMART" id="SM00342">
    <property type="entry name" value="HTH_ARAC"/>
    <property type="match status" value="1"/>
</dbReference>
<dbReference type="InterPro" id="IPR009057">
    <property type="entry name" value="Homeodomain-like_sf"/>
</dbReference>
<dbReference type="PROSITE" id="PS00041">
    <property type="entry name" value="HTH_ARAC_FAMILY_1"/>
    <property type="match status" value="1"/>
</dbReference>
<evidence type="ECO:0000256" key="3">
    <source>
        <dbReference type="ARBA" id="ARBA00023163"/>
    </source>
</evidence>
<dbReference type="OrthoDB" id="9816011at2"/>
<dbReference type="InterPro" id="IPR018062">
    <property type="entry name" value="HTH_AraC-typ_CS"/>
</dbReference>
<dbReference type="RefSeq" id="WP_078831695.1">
    <property type="nucleotide sequence ID" value="NZ_FUWH01000006.1"/>
</dbReference>
<dbReference type="Pfam" id="PF12833">
    <property type="entry name" value="HTH_18"/>
    <property type="match status" value="1"/>
</dbReference>
<proteinExistence type="predicted"/>
<keyword evidence="1" id="KW-0805">Transcription regulation</keyword>
<dbReference type="PROSITE" id="PS01124">
    <property type="entry name" value="HTH_ARAC_FAMILY_2"/>
    <property type="match status" value="1"/>
</dbReference>
<reference evidence="5 6" key="1">
    <citation type="submission" date="2017-02" db="EMBL/GenBank/DDBJ databases">
        <authorList>
            <person name="Peterson S.W."/>
        </authorList>
    </citation>
    <scope>NUCLEOTIDE SEQUENCE [LARGE SCALE GENOMIC DNA]</scope>
    <source>
        <strain evidence="5 6">DSM 22335</strain>
    </source>
</reference>
<dbReference type="InterPro" id="IPR020449">
    <property type="entry name" value="Tscrpt_reg_AraC-type_HTH"/>
</dbReference>
<gene>
    <name evidence="5" type="ORF">SAMN04488132_106119</name>
</gene>
<dbReference type="EMBL" id="FUWH01000006">
    <property type="protein sequence ID" value="SJZ93022.1"/>
    <property type="molecule type" value="Genomic_DNA"/>
</dbReference>
<keyword evidence="3" id="KW-0804">Transcription</keyword>
<keyword evidence="6" id="KW-1185">Reference proteome</keyword>
<dbReference type="PANTHER" id="PTHR46796:SF2">
    <property type="entry name" value="TRANSCRIPTIONAL REGULATORY PROTEIN"/>
    <property type="match status" value="1"/>
</dbReference>